<name>A0AAE1XSE9_9LAMI</name>
<dbReference type="GO" id="GO:0050661">
    <property type="term" value="F:NADP binding"/>
    <property type="evidence" value="ECO:0007669"/>
    <property type="project" value="InterPro"/>
</dbReference>
<evidence type="ECO:0000256" key="1">
    <source>
        <dbReference type="ARBA" id="ARBA00004903"/>
    </source>
</evidence>
<dbReference type="PANTHER" id="PTHR48069:SF3">
    <property type="entry name" value="DIHYDROFOLATE REDUCTASE"/>
    <property type="match status" value="1"/>
</dbReference>
<evidence type="ECO:0000256" key="4">
    <source>
        <dbReference type="ARBA" id="ARBA00022857"/>
    </source>
</evidence>
<dbReference type="GO" id="GO:0004146">
    <property type="term" value="F:dihydrofolate reductase activity"/>
    <property type="evidence" value="ECO:0007669"/>
    <property type="project" value="UniProtKB-EC"/>
</dbReference>
<reference evidence="8" key="2">
    <citation type="journal article" date="2024" name="Plant">
        <title>Genomic evolution and insights into agronomic trait innovations of Sesamum species.</title>
        <authorList>
            <person name="Miao H."/>
            <person name="Wang L."/>
            <person name="Qu L."/>
            <person name="Liu H."/>
            <person name="Sun Y."/>
            <person name="Le M."/>
            <person name="Wang Q."/>
            <person name="Wei S."/>
            <person name="Zheng Y."/>
            <person name="Lin W."/>
            <person name="Duan Y."/>
            <person name="Cao H."/>
            <person name="Xiong S."/>
            <person name="Wang X."/>
            <person name="Wei L."/>
            <person name="Li C."/>
            <person name="Ma Q."/>
            <person name="Ju M."/>
            <person name="Zhao R."/>
            <person name="Li G."/>
            <person name="Mu C."/>
            <person name="Tian Q."/>
            <person name="Mei H."/>
            <person name="Zhang T."/>
            <person name="Gao T."/>
            <person name="Zhang H."/>
        </authorList>
    </citation>
    <scope>NUCLEOTIDE SEQUENCE</scope>
    <source>
        <strain evidence="8">3651</strain>
    </source>
</reference>
<dbReference type="InterPro" id="IPR017925">
    <property type="entry name" value="DHFR_CS"/>
</dbReference>
<dbReference type="GO" id="GO:0006730">
    <property type="term" value="P:one-carbon metabolic process"/>
    <property type="evidence" value="ECO:0007669"/>
    <property type="project" value="UniProtKB-KW"/>
</dbReference>
<evidence type="ECO:0000313" key="9">
    <source>
        <dbReference type="Proteomes" id="UP001293254"/>
    </source>
</evidence>
<dbReference type="GO" id="GO:0046655">
    <property type="term" value="P:folic acid metabolic process"/>
    <property type="evidence" value="ECO:0007669"/>
    <property type="project" value="TreeGrafter"/>
</dbReference>
<dbReference type="EC" id="1.5.1.3" evidence="2"/>
<accession>A0AAE1XSE9</accession>
<evidence type="ECO:0000256" key="6">
    <source>
        <dbReference type="RuleBase" id="RU004474"/>
    </source>
</evidence>
<organism evidence="8 9">
    <name type="scientific">Sesamum alatum</name>
    <dbReference type="NCBI Taxonomy" id="300844"/>
    <lineage>
        <taxon>Eukaryota</taxon>
        <taxon>Viridiplantae</taxon>
        <taxon>Streptophyta</taxon>
        <taxon>Embryophyta</taxon>
        <taxon>Tracheophyta</taxon>
        <taxon>Spermatophyta</taxon>
        <taxon>Magnoliopsida</taxon>
        <taxon>eudicotyledons</taxon>
        <taxon>Gunneridae</taxon>
        <taxon>Pentapetalae</taxon>
        <taxon>asterids</taxon>
        <taxon>lamiids</taxon>
        <taxon>Lamiales</taxon>
        <taxon>Pedaliaceae</taxon>
        <taxon>Sesamum</taxon>
    </lineage>
</organism>
<dbReference type="GO" id="GO:0046452">
    <property type="term" value="P:dihydrofolate metabolic process"/>
    <property type="evidence" value="ECO:0007669"/>
    <property type="project" value="TreeGrafter"/>
</dbReference>
<dbReference type="SUPFAM" id="SSF53597">
    <property type="entry name" value="Dihydrofolate reductase-like"/>
    <property type="match status" value="1"/>
</dbReference>
<evidence type="ECO:0000256" key="5">
    <source>
        <dbReference type="ARBA" id="ARBA00023002"/>
    </source>
</evidence>
<dbReference type="InterPro" id="IPR012259">
    <property type="entry name" value="DHFR"/>
</dbReference>
<dbReference type="PANTHER" id="PTHR48069">
    <property type="entry name" value="DIHYDROFOLATE REDUCTASE"/>
    <property type="match status" value="1"/>
</dbReference>
<reference evidence="8" key="1">
    <citation type="submission" date="2020-06" db="EMBL/GenBank/DDBJ databases">
        <authorList>
            <person name="Li T."/>
            <person name="Hu X."/>
            <person name="Zhang T."/>
            <person name="Song X."/>
            <person name="Zhang H."/>
            <person name="Dai N."/>
            <person name="Sheng W."/>
            <person name="Hou X."/>
            <person name="Wei L."/>
        </authorList>
    </citation>
    <scope>NUCLEOTIDE SEQUENCE</scope>
    <source>
        <strain evidence="8">3651</strain>
        <tissue evidence="8">Leaf</tissue>
    </source>
</reference>
<evidence type="ECO:0000256" key="2">
    <source>
        <dbReference type="ARBA" id="ARBA00012856"/>
    </source>
</evidence>
<proteinExistence type="inferred from homology"/>
<keyword evidence="4" id="KW-0521">NADP</keyword>
<feature type="domain" description="DHFR" evidence="7">
    <location>
        <begin position="23"/>
        <end position="142"/>
    </location>
</feature>
<sequence length="142" mass="15507">MGGDAIERRSHGNTSIEPISQRTYQVVVAATPDMGIGKNGKLPWRLPGDLKFFKEITATTSDPNKKNVVMMGEENLGKHSPSVSTFARLPQCCSVSFWNFDVAAAENVISCGSMSSALKLLAEPYSPFHREGFSDRSGQILR</sequence>
<evidence type="ECO:0000256" key="3">
    <source>
        <dbReference type="ARBA" id="ARBA00022563"/>
    </source>
</evidence>
<dbReference type="Pfam" id="PF00186">
    <property type="entry name" value="DHFR_1"/>
    <property type="match status" value="1"/>
</dbReference>
<dbReference type="GO" id="GO:0046654">
    <property type="term" value="P:tetrahydrofolate biosynthetic process"/>
    <property type="evidence" value="ECO:0007669"/>
    <property type="project" value="InterPro"/>
</dbReference>
<dbReference type="Proteomes" id="UP001293254">
    <property type="component" value="Unassembled WGS sequence"/>
</dbReference>
<dbReference type="InterPro" id="IPR001796">
    <property type="entry name" value="DHFR_dom"/>
</dbReference>
<protein>
    <recommendedName>
        <fullName evidence="2">dihydrofolate reductase</fullName>
        <ecNumber evidence="2">1.5.1.3</ecNumber>
    </recommendedName>
</protein>
<keyword evidence="3" id="KW-0554">One-carbon metabolism</keyword>
<dbReference type="PROSITE" id="PS51330">
    <property type="entry name" value="DHFR_2"/>
    <property type="match status" value="1"/>
</dbReference>
<evidence type="ECO:0000313" key="8">
    <source>
        <dbReference type="EMBL" id="KAK4416698.1"/>
    </source>
</evidence>
<keyword evidence="5" id="KW-0560">Oxidoreductase</keyword>
<comment type="caution">
    <text evidence="8">The sequence shown here is derived from an EMBL/GenBank/DDBJ whole genome shotgun (WGS) entry which is preliminary data.</text>
</comment>
<dbReference type="Gene3D" id="3.40.430.10">
    <property type="entry name" value="Dihydrofolate Reductase, subunit A"/>
    <property type="match status" value="1"/>
</dbReference>
<dbReference type="PROSITE" id="PS00075">
    <property type="entry name" value="DHFR_1"/>
    <property type="match status" value="1"/>
</dbReference>
<comment type="pathway">
    <text evidence="1">Cofactor biosynthesis; tetrahydrofolate biosynthesis; 5,6,7,8-tetrahydrofolate from 7,8-dihydrofolate: step 1/1.</text>
</comment>
<keyword evidence="9" id="KW-1185">Reference proteome</keyword>
<dbReference type="EMBL" id="JACGWO010000010">
    <property type="protein sequence ID" value="KAK4416698.1"/>
    <property type="molecule type" value="Genomic_DNA"/>
</dbReference>
<comment type="similarity">
    <text evidence="6">Belongs to the dihydrofolate reductase family.</text>
</comment>
<gene>
    <name evidence="8" type="ORF">Salat_2495300</name>
</gene>
<dbReference type="InterPro" id="IPR024072">
    <property type="entry name" value="DHFR-like_dom_sf"/>
</dbReference>
<dbReference type="AlphaFoldDB" id="A0AAE1XSE9"/>
<evidence type="ECO:0000259" key="7">
    <source>
        <dbReference type="PROSITE" id="PS51330"/>
    </source>
</evidence>
<dbReference type="GO" id="GO:0005739">
    <property type="term" value="C:mitochondrion"/>
    <property type="evidence" value="ECO:0007669"/>
    <property type="project" value="TreeGrafter"/>
</dbReference>